<dbReference type="EMBL" id="ADBL01002244">
    <property type="status" value="NOT_ANNOTATED_CDS"/>
    <property type="molecule type" value="Genomic_DNA"/>
</dbReference>
<keyword evidence="6 12" id="KW-0732">Signal</keyword>
<comment type="function">
    <text evidence="12">Catalyzes the hydrolysis of complex carboxylic polyesters found in the cell wall of plants. Degrades cutin, a macromolecule that forms the structure of the plant cuticle.</text>
</comment>
<evidence type="ECO:0000256" key="12">
    <source>
        <dbReference type="RuleBase" id="RU361263"/>
    </source>
</evidence>
<dbReference type="eggNOG" id="ENOG502S3AW">
    <property type="taxonomic scope" value="Eukaryota"/>
</dbReference>
<dbReference type="SMART" id="SM01110">
    <property type="entry name" value="Cutinase"/>
    <property type="match status" value="1"/>
</dbReference>
<reference evidence="14" key="4">
    <citation type="journal article" date="2015" name="G3 (Bethesda)">
        <title>Genome sequences of three phytopathogenic species of the Magnaporthaceae family of fungi.</title>
        <authorList>
            <person name="Okagaki L.H."/>
            <person name="Nunes C.C."/>
            <person name="Sailsbery J."/>
            <person name="Clay B."/>
            <person name="Brown D."/>
            <person name="John T."/>
            <person name="Oh Y."/>
            <person name="Young N."/>
            <person name="Fitzgerald M."/>
            <person name="Haas B.J."/>
            <person name="Zeng Q."/>
            <person name="Young S."/>
            <person name="Adiconis X."/>
            <person name="Fan L."/>
            <person name="Levin J.Z."/>
            <person name="Mitchell T.K."/>
            <person name="Okubara P.A."/>
            <person name="Farman M.L."/>
            <person name="Kohn L.M."/>
            <person name="Birren B."/>
            <person name="Ma L.-J."/>
            <person name="Dean R.A."/>
        </authorList>
    </citation>
    <scope>NUCLEOTIDE SEQUENCE</scope>
    <source>
        <strain evidence="14">ATCC 64411 / 73-15</strain>
    </source>
</reference>
<dbReference type="InterPro" id="IPR043579">
    <property type="entry name" value="CUTINASE_2"/>
</dbReference>
<dbReference type="Proteomes" id="UP000011715">
    <property type="component" value="Unassembled WGS sequence"/>
</dbReference>
<dbReference type="EnsemblFungi" id="MAPG_09146T0">
    <property type="protein sequence ID" value="MAPG_09146T0"/>
    <property type="gene ID" value="MAPG_09146"/>
</dbReference>
<dbReference type="OrthoDB" id="2975078at2759"/>
<dbReference type="Gene3D" id="3.40.50.1820">
    <property type="entry name" value="alpha/beta hydrolase"/>
    <property type="match status" value="1"/>
</dbReference>
<dbReference type="GO" id="GO:0016052">
    <property type="term" value="P:carbohydrate catabolic process"/>
    <property type="evidence" value="ECO:0007669"/>
    <property type="project" value="TreeGrafter"/>
</dbReference>
<dbReference type="OMA" id="NDARDHI"/>
<evidence type="ECO:0000256" key="6">
    <source>
        <dbReference type="ARBA" id="ARBA00022729"/>
    </source>
</evidence>
<feature type="active site" description="Nucleophile" evidence="10">
    <location>
        <position position="132"/>
    </location>
</feature>
<dbReference type="STRING" id="644358.A0A0C4E967"/>
<feature type="chain" id="PRO_5010893556" description="Cutinase" evidence="12">
    <location>
        <begin position="21"/>
        <end position="216"/>
    </location>
</feature>
<comment type="catalytic activity">
    <reaction evidence="9 12">
        <text>cutin + H2O = cutin monomers.</text>
        <dbReference type="EC" id="3.1.1.74"/>
    </reaction>
</comment>
<dbReference type="VEuPathDB" id="FungiDB:MAPG_09146"/>
<evidence type="ECO:0000313" key="15">
    <source>
        <dbReference type="Proteomes" id="UP000011715"/>
    </source>
</evidence>
<dbReference type="PANTHER" id="PTHR48250:SF2">
    <property type="entry name" value="CUTINASE"/>
    <property type="match status" value="1"/>
</dbReference>
<evidence type="ECO:0000256" key="5">
    <source>
        <dbReference type="ARBA" id="ARBA00022525"/>
    </source>
</evidence>
<evidence type="ECO:0000256" key="10">
    <source>
        <dbReference type="PIRSR" id="PIRSR611150-1"/>
    </source>
</evidence>
<protein>
    <recommendedName>
        <fullName evidence="3 12">Cutinase</fullName>
        <ecNumber evidence="3 12">3.1.1.74</ecNumber>
    </recommendedName>
</protein>
<dbReference type="PROSITE" id="PS00155">
    <property type="entry name" value="CUTINASE_1"/>
    <property type="match status" value="1"/>
</dbReference>
<keyword evidence="7 12" id="KW-0378">Hydrolase</keyword>
<keyword evidence="8 11" id="KW-1015">Disulfide bond</keyword>
<dbReference type="EC" id="3.1.1.74" evidence="3 12"/>
<comment type="subcellular location">
    <subcellularLocation>
        <location evidence="1 12">Secreted</location>
    </subcellularLocation>
</comment>
<dbReference type="Pfam" id="PF01083">
    <property type="entry name" value="Cutinase"/>
    <property type="match status" value="1"/>
</dbReference>
<sequence>MKVSGLVSLAAIVSSAVVSAAPVLLEARQFSEDTSNQLIDGTPCRDVTVIYARGTGQRGNIGDPAAVGPLMFNALAGILGRDRLAVQGVTYAANIFGFLAGGDPNGANTLAGLVNMATSHCPKSKIILSGYSQGAQVVHRAAGQLSAEVAGKITAVLTLGDPFQKRALANIPASKHRVICHDGDNICEGGIIVTDKHTNYQEDAEDAAKWMASMVR</sequence>
<evidence type="ECO:0000256" key="3">
    <source>
        <dbReference type="ARBA" id="ARBA00013095"/>
    </source>
</evidence>
<dbReference type="AlphaFoldDB" id="A0A0C4E967"/>
<reference evidence="14" key="5">
    <citation type="submission" date="2015-06" db="UniProtKB">
        <authorList>
            <consortium name="EnsemblFungi"/>
        </authorList>
    </citation>
    <scope>IDENTIFICATION</scope>
    <source>
        <strain evidence="14">ATCC 64411</strain>
    </source>
</reference>
<dbReference type="InterPro" id="IPR043580">
    <property type="entry name" value="CUTINASE_1"/>
</dbReference>
<dbReference type="InterPro" id="IPR000675">
    <property type="entry name" value="Cutinase/axe"/>
</dbReference>
<feature type="signal peptide" evidence="12">
    <location>
        <begin position="1"/>
        <end position="20"/>
    </location>
</feature>
<reference evidence="13" key="3">
    <citation type="submission" date="2011-03" db="EMBL/GenBank/DDBJ databases">
        <title>Annotation of Magnaporthe poae ATCC 64411.</title>
        <authorList>
            <person name="Ma L.-J."/>
            <person name="Dead R."/>
            <person name="Young S.K."/>
            <person name="Zeng Q."/>
            <person name="Gargeya S."/>
            <person name="Fitzgerald M."/>
            <person name="Haas B."/>
            <person name="Abouelleil A."/>
            <person name="Alvarado L."/>
            <person name="Arachchi H.M."/>
            <person name="Berlin A."/>
            <person name="Brown A."/>
            <person name="Chapman S.B."/>
            <person name="Chen Z."/>
            <person name="Dunbar C."/>
            <person name="Freedman E."/>
            <person name="Gearin G."/>
            <person name="Gellesch M."/>
            <person name="Goldberg J."/>
            <person name="Griggs A."/>
            <person name="Gujja S."/>
            <person name="Heiman D."/>
            <person name="Howarth C."/>
            <person name="Larson L."/>
            <person name="Lui A."/>
            <person name="MacDonald P.J.P."/>
            <person name="Mehta T."/>
            <person name="Montmayeur A."/>
            <person name="Murphy C."/>
            <person name="Neiman D."/>
            <person name="Pearson M."/>
            <person name="Priest M."/>
            <person name="Roberts A."/>
            <person name="Saif S."/>
            <person name="Shea T."/>
            <person name="Shenoy N."/>
            <person name="Sisk P."/>
            <person name="Stolte C."/>
            <person name="Sykes S."/>
            <person name="Yandava C."/>
            <person name="Wortman J."/>
            <person name="Nusbaum C."/>
            <person name="Birren B."/>
        </authorList>
    </citation>
    <scope>NUCLEOTIDE SEQUENCE</scope>
    <source>
        <strain evidence="13">ATCC 64411</strain>
    </source>
</reference>
<organism evidence="14 15">
    <name type="scientific">Magnaporthiopsis poae (strain ATCC 64411 / 73-15)</name>
    <name type="common">Kentucky bluegrass fungus</name>
    <name type="synonym">Magnaporthe poae</name>
    <dbReference type="NCBI Taxonomy" id="644358"/>
    <lineage>
        <taxon>Eukaryota</taxon>
        <taxon>Fungi</taxon>
        <taxon>Dikarya</taxon>
        <taxon>Ascomycota</taxon>
        <taxon>Pezizomycotina</taxon>
        <taxon>Sordariomycetes</taxon>
        <taxon>Sordariomycetidae</taxon>
        <taxon>Magnaporthales</taxon>
        <taxon>Magnaporthaceae</taxon>
        <taxon>Magnaporthiopsis</taxon>
    </lineage>
</organism>
<evidence type="ECO:0000313" key="13">
    <source>
        <dbReference type="EMBL" id="KLU90182.1"/>
    </source>
</evidence>
<dbReference type="InterPro" id="IPR011150">
    <property type="entry name" value="Cutinase_monf"/>
</dbReference>
<keyword evidence="15" id="KW-1185">Reference proteome</keyword>
<evidence type="ECO:0000313" key="14">
    <source>
        <dbReference type="EnsemblFungi" id="MAPG_09146T0"/>
    </source>
</evidence>
<evidence type="ECO:0000256" key="11">
    <source>
        <dbReference type="PIRSR" id="PIRSR611150-2"/>
    </source>
</evidence>
<evidence type="ECO:0000256" key="8">
    <source>
        <dbReference type="ARBA" id="ARBA00023157"/>
    </source>
</evidence>
<evidence type="ECO:0000256" key="7">
    <source>
        <dbReference type="ARBA" id="ARBA00022801"/>
    </source>
</evidence>
<dbReference type="PROSITE" id="PS00931">
    <property type="entry name" value="CUTINASE_2"/>
    <property type="match status" value="1"/>
</dbReference>
<dbReference type="GO" id="GO:0050525">
    <property type="term" value="F:cutinase activity"/>
    <property type="evidence" value="ECO:0007669"/>
    <property type="project" value="UniProtKB-UniRule"/>
</dbReference>
<reference evidence="13" key="2">
    <citation type="submission" date="2010-05" db="EMBL/GenBank/DDBJ databases">
        <title>The Genome Sequence of Magnaporthe poae strain ATCC 64411.</title>
        <authorList>
            <consortium name="The Broad Institute Genome Sequencing Platform"/>
            <consortium name="Broad Institute Genome Sequencing Center for Infectious Disease"/>
            <person name="Ma L.-J."/>
            <person name="Dead R."/>
            <person name="Young S."/>
            <person name="Zeng Q."/>
            <person name="Koehrsen M."/>
            <person name="Alvarado L."/>
            <person name="Berlin A."/>
            <person name="Chapman S.B."/>
            <person name="Chen Z."/>
            <person name="Freedman E."/>
            <person name="Gellesch M."/>
            <person name="Goldberg J."/>
            <person name="Griggs A."/>
            <person name="Gujja S."/>
            <person name="Heilman E.R."/>
            <person name="Heiman D."/>
            <person name="Hepburn T."/>
            <person name="Howarth C."/>
            <person name="Jen D."/>
            <person name="Larson L."/>
            <person name="Mehta T."/>
            <person name="Neiman D."/>
            <person name="Pearson M."/>
            <person name="Roberts A."/>
            <person name="Saif S."/>
            <person name="Shea T."/>
            <person name="Shenoy N."/>
            <person name="Sisk P."/>
            <person name="Stolte C."/>
            <person name="Sykes S."/>
            <person name="Walk T."/>
            <person name="White J."/>
            <person name="Yandava C."/>
            <person name="Haas B."/>
            <person name="Nusbaum C."/>
            <person name="Birren B."/>
        </authorList>
    </citation>
    <scope>NUCLEOTIDE SEQUENCE</scope>
    <source>
        <strain evidence="13">ATCC 64411</strain>
    </source>
</reference>
<comment type="similarity">
    <text evidence="2 12">Belongs to the cutinase family.</text>
</comment>
<feature type="disulfide bond" evidence="11">
    <location>
        <begin position="44"/>
        <end position="121"/>
    </location>
</feature>
<evidence type="ECO:0000256" key="2">
    <source>
        <dbReference type="ARBA" id="ARBA00007534"/>
    </source>
</evidence>
<keyword evidence="4 12" id="KW-0719">Serine esterase</keyword>
<name>A0A0C4E967_MAGP6</name>
<dbReference type="PRINTS" id="PR00129">
    <property type="entry name" value="CUTINASE"/>
</dbReference>
<reference evidence="15" key="1">
    <citation type="submission" date="2010-05" db="EMBL/GenBank/DDBJ databases">
        <title>The genome sequence of Magnaporthe poae strain ATCC 64411.</title>
        <authorList>
            <person name="Ma L.-J."/>
            <person name="Dead R."/>
            <person name="Young S."/>
            <person name="Zeng Q."/>
            <person name="Koehrsen M."/>
            <person name="Alvarado L."/>
            <person name="Berlin A."/>
            <person name="Chapman S.B."/>
            <person name="Chen Z."/>
            <person name="Freedman E."/>
            <person name="Gellesch M."/>
            <person name="Goldberg J."/>
            <person name="Griggs A."/>
            <person name="Gujja S."/>
            <person name="Heilman E.R."/>
            <person name="Heiman D."/>
            <person name="Hepburn T."/>
            <person name="Howarth C."/>
            <person name="Jen D."/>
            <person name="Larson L."/>
            <person name="Mehta T."/>
            <person name="Neiman D."/>
            <person name="Pearson M."/>
            <person name="Roberts A."/>
            <person name="Saif S."/>
            <person name="Shea T."/>
            <person name="Shenoy N."/>
            <person name="Sisk P."/>
            <person name="Stolte C."/>
            <person name="Sykes S."/>
            <person name="Walk T."/>
            <person name="White J."/>
            <person name="Yandava C."/>
            <person name="Haas B."/>
            <person name="Nusbaum C."/>
            <person name="Birren B."/>
        </authorList>
    </citation>
    <scope>NUCLEOTIDE SEQUENCE [LARGE SCALE GENOMIC DNA]</scope>
    <source>
        <strain evidence="15">ATCC 64411 / 73-15</strain>
    </source>
</reference>
<dbReference type="SUPFAM" id="SSF53474">
    <property type="entry name" value="alpha/beta-Hydrolases"/>
    <property type="match status" value="1"/>
</dbReference>
<feature type="active site" description="Proton donor/acceptor" evidence="10">
    <location>
        <position position="197"/>
    </location>
</feature>
<feature type="disulfide bond" evidence="11">
    <location>
        <begin position="180"/>
        <end position="187"/>
    </location>
</feature>
<accession>A0A0C4E967</accession>
<dbReference type="InterPro" id="IPR029058">
    <property type="entry name" value="AB_hydrolase_fold"/>
</dbReference>
<evidence type="ECO:0000256" key="1">
    <source>
        <dbReference type="ARBA" id="ARBA00004613"/>
    </source>
</evidence>
<evidence type="ECO:0000256" key="4">
    <source>
        <dbReference type="ARBA" id="ARBA00022487"/>
    </source>
</evidence>
<dbReference type="PANTHER" id="PTHR48250">
    <property type="entry name" value="CUTINASE 2-RELATED"/>
    <property type="match status" value="1"/>
</dbReference>
<dbReference type="EMBL" id="GL876974">
    <property type="protein sequence ID" value="KLU90182.1"/>
    <property type="molecule type" value="Genomic_DNA"/>
</dbReference>
<feature type="active site" evidence="10">
    <location>
        <position position="184"/>
    </location>
</feature>
<proteinExistence type="inferred from homology"/>
<gene>
    <name evidence="13" type="ORF">MAPG_09146</name>
</gene>
<evidence type="ECO:0000256" key="9">
    <source>
        <dbReference type="ARBA" id="ARBA00034045"/>
    </source>
</evidence>
<keyword evidence="5 12" id="KW-0964">Secreted</keyword>
<dbReference type="GO" id="GO:0005576">
    <property type="term" value="C:extracellular region"/>
    <property type="evidence" value="ECO:0007669"/>
    <property type="project" value="UniProtKB-SubCell"/>
</dbReference>